<evidence type="ECO:0000313" key="6">
    <source>
        <dbReference type="Proteomes" id="UP001301769"/>
    </source>
</evidence>
<comment type="caution">
    <text evidence="5">The sequence shown here is derived from an EMBL/GenBank/DDBJ whole genome shotgun (WGS) entry which is preliminary data.</text>
</comment>
<protein>
    <submittedName>
        <fullName evidence="5">Autophagy protein 16</fullName>
    </submittedName>
</protein>
<keyword evidence="6" id="KW-1185">Reference proteome</keyword>
<dbReference type="Gene3D" id="1.20.5.170">
    <property type="match status" value="1"/>
</dbReference>
<gene>
    <name evidence="5" type="ORF">QBC37DRAFT_24174</name>
</gene>
<evidence type="ECO:0000256" key="2">
    <source>
        <dbReference type="SAM" id="Coils"/>
    </source>
</evidence>
<sequence>MAGWREEYLSGIREAERHNPVNLELVDACSQLADRVAALEAEKAVLQHQQQPPDSRRASIAAKEKARPPSAANTQAEQPANDEAAAALIARLRLDLTEALRAKGQFQTRLQTAEDELARLRSKNITDTKSIRDLTNLCKSQQIKLRDRQEELKAKNKLVADVQDELTVLNIQLNLAEQRRKEKEEENKQLIERFMKRVGQEADAMNLANEPLFKKRGDRNKGR</sequence>
<dbReference type="CDD" id="cd22887">
    <property type="entry name" value="Atg16_CCD"/>
    <property type="match status" value="1"/>
</dbReference>
<evidence type="ECO:0000256" key="3">
    <source>
        <dbReference type="SAM" id="MobiDB-lite"/>
    </source>
</evidence>
<dbReference type="InterPro" id="IPR013923">
    <property type="entry name" value="Autophagy-rel_prot_16_dom"/>
</dbReference>
<evidence type="ECO:0000259" key="4">
    <source>
        <dbReference type="Pfam" id="PF08614"/>
    </source>
</evidence>
<feature type="region of interest" description="Disordered" evidence="3">
    <location>
        <begin position="46"/>
        <end position="81"/>
    </location>
</feature>
<feature type="compositionally biased region" description="Basic and acidic residues" evidence="3">
    <location>
        <begin position="54"/>
        <end position="67"/>
    </location>
</feature>
<comment type="similarity">
    <text evidence="1">Belongs to the ATG16 family.</text>
</comment>
<evidence type="ECO:0000313" key="5">
    <source>
        <dbReference type="EMBL" id="KAK4217870.1"/>
    </source>
</evidence>
<accession>A0AAN7BEA6</accession>
<dbReference type="Proteomes" id="UP001301769">
    <property type="component" value="Unassembled WGS sequence"/>
</dbReference>
<feature type="domain" description="Autophagy-related protein 16" evidence="4">
    <location>
        <begin position="7"/>
        <end position="206"/>
    </location>
</feature>
<dbReference type="Pfam" id="PF08614">
    <property type="entry name" value="ATG16"/>
    <property type="match status" value="1"/>
</dbReference>
<feature type="coiled-coil region" evidence="2">
    <location>
        <begin position="96"/>
        <end position="193"/>
    </location>
</feature>
<keyword evidence="2" id="KW-0175">Coiled coil</keyword>
<proteinExistence type="inferred from homology"/>
<dbReference type="AlphaFoldDB" id="A0AAN7BEA6"/>
<organism evidence="5 6">
    <name type="scientific">Rhypophila decipiens</name>
    <dbReference type="NCBI Taxonomy" id="261697"/>
    <lineage>
        <taxon>Eukaryota</taxon>
        <taxon>Fungi</taxon>
        <taxon>Dikarya</taxon>
        <taxon>Ascomycota</taxon>
        <taxon>Pezizomycotina</taxon>
        <taxon>Sordariomycetes</taxon>
        <taxon>Sordariomycetidae</taxon>
        <taxon>Sordariales</taxon>
        <taxon>Naviculisporaceae</taxon>
        <taxon>Rhypophila</taxon>
    </lineage>
</organism>
<dbReference type="EMBL" id="MU858056">
    <property type="protein sequence ID" value="KAK4217870.1"/>
    <property type="molecule type" value="Genomic_DNA"/>
</dbReference>
<evidence type="ECO:0000256" key="1">
    <source>
        <dbReference type="ARBA" id="ARBA00005331"/>
    </source>
</evidence>
<name>A0AAN7BEA6_9PEZI</name>
<reference evidence="5" key="1">
    <citation type="journal article" date="2023" name="Mol. Phylogenet. Evol.">
        <title>Genome-scale phylogeny and comparative genomics of the fungal order Sordariales.</title>
        <authorList>
            <person name="Hensen N."/>
            <person name="Bonometti L."/>
            <person name="Westerberg I."/>
            <person name="Brannstrom I.O."/>
            <person name="Guillou S."/>
            <person name="Cros-Aarteil S."/>
            <person name="Calhoun S."/>
            <person name="Haridas S."/>
            <person name="Kuo A."/>
            <person name="Mondo S."/>
            <person name="Pangilinan J."/>
            <person name="Riley R."/>
            <person name="LaButti K."/>
            <person name="Andreopoulos B."/>
            <person name="Lipzen A."/>
            <person name="Chen C."/>
            <person name="Yan M."/>
            <person name="Daum C."/>
            <person name="Ng V."/>
            <person name="Clum A."/>
            <person name="Steindorff A."/>
            <person name="Ohm R.A."/>
            <person name="Martin F."/>
            <person name="Silar P."/>
            <person name="Natvig D.O."/>
            <person name="Lalanne C."/>
            <person name="Gautier V."/>
            <person name="Ament-Velasquez S.L."/>
            <person name="Kruys A."/>
            <person name="Hutchinson M.I."/>
            <person name="Powell A.J."/>
            <person name="Barry K."/>
            <person name="Miller A.N."/>
            <person name="Grigoriev I.V."/>
            <person name="Debuchy R."/>
            <person name="Gladieux P."/>
            <person name="Hiltunen Thoren M."/>
            <person name="Johannesson H."/>
        </authorList>
    </citation>
    <scope>NUCLEOTIDE SEQUENCE</scope>
    <source>
        <strain evidence="5">PSN293</strain>
    </source>
</reference>
<reference evidence="5" key="2">
    <citation type="submission" date="2023-05" db="EMBL/GenBank/DDBJ databases">
        <authorList>
            <consortium name="Lawrence Berkeley National Laboratory"/>
            <person name="Steindorff A."/>
            <person name="Hensen N."/>
            <person name="Bonometti L."/>
            <person name="Westerberg I."/>
            <person name="Brannstrom I.O."/>
            <person name="Guillou S."/>
            <person name="Cros-Aarteil S."/>
            <person name="Calhoun S."/>
            <person name="Haridas S."/>
            <person name="Kuo A."/>
            <person name="Mondo S."/>
            <person name="Pangilinan J."/>
            <person name="Riley R."/>
            <person name="Labutti K."/>
            <person name="Andreopoulos B."/>
            <person name="Lipzen A."/>
            <person name="Chen C."/>
            <person name="Yanf M."/>
            <person name="Daum C."/>
            <person name="Ng V."/>
            <person name="Clum A."/>
            <person name="Ohm R."/>
            <person name="Martin F."/>
            <person name="Silar P."/>
            <person name="Natvig D."/>
            <person name="Lalanne C."/>
            <person name="Gautier V."/>
            <person name="Ament-Velasquez S.L."/>
            <person name="Kruys A."/>
            <person name="Hutchinson M.I."/>
            <person name="Powell A.J."/>
            <person name="Barry K."/>
            <person name="Miller A.N."/>
            <person name="Grigoriev I.V."/>
            <person name="Debuchy R."/>
            <person name="Gladieux P."/>
            <person name="Thoren M.H."/>
            <person name="Johannesson H."/>
        </authorList>
    </citation>
    <scope>NUCLEOTIDE SEQUENCE</scope>
    <source>
        <strain evidence="5">PSN293</strain>
    </source>
</reference>